<accession>A0A1Q8QKT0</accession>
<dbReference type="Pfam" id="PF09660">
    <property type="entry name" value="DUF2397"/>
    <property type="match status" value="1"/>
</dbReference>
<dbReference type="Proteomes" id="UP000186102">
    <property type="component" value="Unassembled WGS sequence"/>
</dbReference>
<organism evidence="1 2">
    <name type="scientific">Desulfosporosinus metallidurans</name>
    <dbReference type="NCBI Taxonomy" id="1888891"/>
    <lineage>
        <taxon>Bacteria</taxon>
        <taxon>Bacillati</taxon>
        <taxon>Bacillota</taxon>
        <taxon>Clostridia</taxon>
        <taxon>Eubacteriales</taxon>
        <taxon>Desulfitobacteriaceae</taxon>
        <taxon>Desulfosporosinus</taxon>
    </lineage>
</organism>
<comment type="caution">
    <text evidence="1">The sequence shown here is derived from an EMBL/GenBank/DDBJ whole genome shotgun (WGS) entry which is preliminary data.</text>
</comment>
<gene>
    <name evidence="1" type="ORF">DSOL_4310</name>
</gene>
<keyword evidence="2" id="KW-1185">Reference proteome</keyword>
<sequence>MTPYTIEIERMVLGLEHLGAGFGGSLERTIFDRLLGNLMDLTVAWVNPDAVFSKTNEEIYLLWQDLYENFHRLTDNAADYLAHLHSKKVEEQMMTDAFLVYKEALTEYLRNFMTSLQRTSFRIEGLLEEAPLTFSQKLTECVADYELSIPRLDVRPSKEQLMERFQNEWESLRTWFLGEGGSESDLLYLQNATNDTIRRLTRFAQRLGETHHNLRNRRLDYLHLAKWFSNLDTVQEAHELSACVFGVFDTRHLWADRPKQTESFEVEIWDEPPSEIEIRPKVRNYREKGRPNAVVDFLRTHQRLLQTTKALDRLHLERENAKIALVSQQETETILKREQQVLDVEREALGEHDVFKAEKERERLLKEQQKNQVILAGKNKQLTNNVSKEGTLKDQIGKLELKEQHALATIHEELEELDSLAEESAFLNHEIAADEFNREIDRTFSFALWKKEAFDYQRLLENVMKLLRQESGAKERYQEADLALSETKKAWDEEQYQEKKWADLLHEERSSWVAQLFEWQPMNQELRFQDIELQTLALRARSFPESVNQSTLAVQYTEPYCKLWLQAISKKQPGHQYASAQ</sequence>
<dbReference type="NCBIfam" id="TIGR02677">
    <property type="entry name" value="TIGR02677 family protein"/>
    <property type="match status" value="1"/>
</dbReference>
<proteinExistence type="predicted"/>
<dbReference type="InterPro" id="IPR013493">
    <property type="entry name" value="CHP02677"/>
</dbReference>
<reference evidence="1 2" key="1">
    <citation type="submission" date="2016-09" db="EMBL/GenBank/DDBJ databases">
        <title>Complete genome of Desulfosporosinus sp. OL.</title>
        <authorList>
            <person name="Mardanov A."/>
            <person name="Beletsky A."/>
            <person name="Panova A."/>
            <person name="Karnachuk O."/>
            <person name="Ravin N."/>
        </authorList>
    </citation>
    <scope>NUCLEOTIDE SEQUENCE [LARGE SCALE GENOMIC DNA]</scope>
    <source>
        <strain evidence="1 2">OL</strain>
    </source>
</reference>
<dbReference type="STRING" id="1888891.DSOL_4310"/>
<dbReference type="EMBL" id="MLBF01000049">
    <property type="protein sequence ID" value="OLN27951.1"/>
    <property type="molecule type" value="Genomic_DNA"/>
</dbReference>
<name>A0A1Q8QKT0_9FIRM</name>
<protein>
    <submittedName>
        <fullName evidence="1">Uncharacterized protein</fullName>
    </submittedName>
</protein>
<evidence type="ECO:0000313" key="1">
    <source>
        <dbReference type="EMBL" id="OLN27951.1"/>
    </source>
</evidence>
<dbReference type="AlphaFoldDB" id="A0A1Q8QKT0"/>
<evidence type="ECO:0000313" key="2">
    <source>
        <dbReference type="Proteomes" id="UP000186102"/>
    </source>
</evidence>